<protein>
    <submittedName>
        <fullName evidence="1">Uncharacterized protein</fullName>
    </submittedName>
</protein>
<accession>A0AA38HEZ7</accession>
<dbReference type="AlphaFoldDB" id="A0AA38HEZ7"/>
<sequence length="126" mass="14268">MYRPALIHQRRRLIPVAMLAQSADFYKSNQLHRYIRKKLMTHFNNKWEAKQHHITELGKAVAPFLGILLKRSKSESCTIPLPSEGNISTENDEDLAHFSTLFANLPAAQNVPPAHLTSNDALPQLS</sequence>
<keyword evidence="2" id="KW-1185">Reference proteome</keyword>
<organism evidence="1 2">
    <name type="scientific">Zophobas morio</name>
    <dbReference type="NCBI Taxonomy" id="2755281"/>
    <lineage>
        <taxon>Eukaryota</taxon>
        <taxon>Metazoa</taxon>
        <taxon>Ecdysozoa</taxon>
        <taxon>Arthropoda</taxon>
        <taxon>Hexapoda</taxon>
        <taxon>Insecta</taxon>
        <taxon>Pterygota</taxon>
        <taxon>Neoptera</taxon>
        <taxon>Endopterygota</taxon>
        <taxon>Coleoptera</taxon>
        <taxon>Polyphaga</taxon>
        <taxon>Cucujiformia</taxon>
        <taxon>Tenebrionidae</taxon>
        <taxon>Zophobas</taxon>
    </lineage>
</organism>
<dbReference type="Proteomes" id="UP001168821">
    <property type="component" value="Unassembled WGS sequence"/>
</dbReference>
<name>A0AA38HEZ7_9CUCU</name>
<dbReference type="EMBL" id="JALNTZ010003987">
    <property type="protein sequence ID" value="KAJ3615651.1"/>
    <property type="molecule type" value="Genomic_DNA"/>
</dbReference>
<proteinExistence type="predicted"/>
<evidence type="ECO:0000313" key="1">
    <source>
        <dbReference type="EMBL" id="KAJ3615651.1"/>
    </source>
</evidence>
<gene>
    <name evidence="1" type="ORF">Zmor_012401</name>
</gene>
<reference evidence="1" key="1">
    <citation type="journal article" date="2023" name="G3 (Bethesda)">
        <title>Whole genome assemblies of Zophobas morio and Tenebrio molitor.</title>
        <authorList>
            <person name="Kaur S."/>
            <person name="Stinson S.A."/>
            <person name="diCenzo G.C."/>
        </authorList>
    </citation>
    <scope>NUCLEOTIDE SEQUENCE</scope>
    <source>
        <strain evidence="1">QUZm001</strain>
    </source>
</reference>
<comment type="caution">
    <text evidence="1">The sequence shown here is derived from an EMBL/GenBank/DDBJ whole genome shotgun (WGS) entry which is preliminary data.</text>
</comment>
<evidence type="ECO:0000313" key="2">
    <source>
        <dbReference type="Proteomes" id="UP001168821"/>
    </source>
</evidence>